<dbReference type="InterPro" id="IPR002656">
    <property type="entry name" value="Acyl_transf_3_dom"/>
</dbReference>
<evidence type="ECO:0000313" key="4">
    <source>
        <dbReference type="Proteomes" id="UP001333818"/>
    </source>
</evidence>
<organism evidence="3 4">
    <name type="scientific">Tumidithrix elongata BACA0141</name>
    <dbReference type="NCBI Taxonomy" id="2716417"/>
    <lineage>
        <taxon>Bacteria</taxon>
        <taxon>Bacillati</taxon>
        <taxon>Cyanobacteriota</taxon>
        <taxon>Cyanophyceae</taxon>
        <taxon>Pseudanabaenales</taxon>
        <taxon>Pseudanabaenaceae</taxon>
        <taxon>Tumidithrix</taxon>
        <taxon>Tumidithrix elongata</taxon>
    </lineage>
</organism>
<feature type="domain" description="Acyltransferase 3" evidence="2">
    <location>
        <begin position="15"/>
        <end position="349"/>
    </location>
</feature>
<dbReference type="EC" id="2.3.-.-" evidence="3"/>
<evidence type="ECO:0000313" key="3">
    <source>
        <dbReference type="EMBL" id="MEE3719726.1"/>
    </source>
</evidence>
<dbReference type="PANTHER" id="PTHR23028:SF53">
    <property type="entry name" value="ACYL_TRANSF_3 DOMAIN-CONTAINING PROTEIN"/>
    <property type="match status" value="1"/>
</dbReference>
<feature type="transmembrane region" description="Helical" evidence="1">
    <location>
        <begin position="269"/>
        <end position="288"/>
    </location>
</feature>
<feature type="transmembrane region" description="Helical" evidence="1">
    <location>
        <begin position="39"/>
        <end position="61"/>
    </location>
</feature>
<feature type="transmembrane region" description="Helical" evidence="1">
    <location>
        <begin position="481"/>
        <end position="498"/>
    </location>
</feature>
<dbReference type="InterPro" id="IPR050879">
    <property type="entry name" value="Acyltransferase_3"/>
</dbReference>
<feature type="transmembrane region" description="Helical" evidence="1">
    <location>
        <begin position="142"/>
        <end position="164"/>
    </location>
</feature>
<keyword evidence="1" id="KW-1133">Transmembrane helix</keyword>
<protein>
    <submittedName>
        <fullName evidence="3">Acyltransferase</fullName>
        <ecNumber evidence="3">2.3.-.-</ecNumber>
    </submittedName>
</protein>
<feature type="transmembrane region" description="Helical" evidence="1">
    <location>
        <begin position="337"/>
        <end position="363"/>
    </location>
</feature>
<sequence length="638" mass="71686">MQDLNKSTHIPYRPDIDGLRAIAVVPVVIFHAFPESALIGGFMGVDIFFVISGFLISLILLGDLNKKKFSFLTFYSRRILRIFPALITVLSFCLLVGWLSLFPDEYKQVAKHVASGTAFIVNLVLWNEVGYFDTSAALKPLLHLWSLGVEEQFYIIWPVLLLFIWKAKFGFFRTTLILGAASFFASIYIADTDQTQVFYSPLTRFWELMVGGNLAYLVIKYNKYIENVEGRHHKFQSLIRALLNIQSFIGSLFIALGLLLFGISFPGFLLRFLVVMLPVLGVFLLISFRPNAWINRKIISNKLLVLVIHNKYFKFIVGVLLVALGLFTFGTSKSADLLLKFLVVMLPAFGAFLLISAGPNAWVNRKIISNKFLASIGLARFWGQMVGGNLAFRAIQNIYNQCIAAKQHNFLALIRTLLINLQSFIGTLLIVLSLFLFGNSSKLPGFLVKAPVVMLPVFGAFLLIAAGPSAWINRKILSNKLFVSIGLISYPLYLWHWPLLAFPRIGISDGSYRDILPLNRFIAILVSVFLSWATYQFIEKPIRFGGKKQIWTLILGLAMIGIGIFGSIVFMSNGIPDRIALTPPTASILFSDYPHPLKNEACKNQYPEFKDGFSCLLSKPQKPNVALFGDSHAHQYYD</sequence>
<keyword evidence="3" id="KW-0808">Transferase</keyword>
<reference evidence="3" key="1">
    <citation type="submission" date="2024-01" db="EMBL/GenBank/DDBJ databases">
        <title>Bank of Algae and Cyanobacteria of the Azores (BACA) strain genomes.</title>
        <authorList>
            <person name="Luz R."/>
            <person name="Cordeiro R."/>
            <person name="Fonseca A."/>
            <person name="Goncalves V."/>
        </authorList>
    </citation>
    <scope>NUCLEOTIDE SEQUENCE</scope>
    <source>
        <strain evidence="3">BACA0141</strain>
    </source>
</reference>
<feature type="transmembrane region" description="Helical" evidence="1">
    <location>
        <begin position="241"/>
        <end position="263"/>
    </location>
</feature>
<dbReference type="EMBL" id="JAZBJZ010000164">
    <property type="protein sequence ID" value="MEE3719726.1"/>
    <property type="molecule type" value="Genomic_DNA"/>
</dbReference>
<dbReference type="AlphaFoldDB" id="A0AAW9Q3M6"/>
<feature type="transmembrane region" description="Helical" evidence="1">
    <location>
        <begin position="417"/>
        <end position="438"/>
    </location>
</feature>
<comment type="caution">
    <text evidence="3">The sequence shown here is derived from an EMBL/GenBank/DDBJ whole genome shotgun (WGS) entry which is preliminary data.</text>
</comment>
<feature type="transmembrane region" description="Helical" evidence="1">
    <location>
        <begin position="450"/>
        <end position="472"/>
    </location>
</feature>
<keyword evidence="3" id="KW-0012">Acyltransferase</keyword>
<feature type="transmembrane region" description="Helical" evidence="1">
    <location>
        <begin position="202"/>
        <end position="221"/>
    </location>
</feature>
<proteinExistence type="predicted"/>
<feature type="transmembrane region" description="Helical" evidence="1">
    <location>
        <begin position="518"/>
        <end position="538"/>
    </location>
</feature>
<gene>
    <name evidence="3" type="ORF">V2H45_23575</name>
</gene>
<name>A0AAW9Q3M6_9CYAN</name>
<dbReference type="PANTHER" id="PTHR23028">
    <property type="entry name" value="ACETYLTRANSFERASE"/>
    <property type="match status" value="1"/>
</dbReference>
<keyword evidence="1" id="KW-0812">Transmembrane</keyword>
<evidence type="ECO:0000256" key="1">
    <source>
        <dbReference type="SAM" id="Phobius"/>
    </source>
</evidence>
<feature type="transmembrane region" description="Helical" evidence="1">
    <location>
        <begin position="312"/>
        <end position="331"/>
    </location>
</feature>
<dbReference type="Proteomes" id="UP001333818">
    <property type="component" value="Unassembled WGS sequence"/>
</dbReference>
<dbReference type="GO" id="GO:0016747">
    <property type="term" value="F:acyltransferase activity, transferring groups other than amino-acyl groups"/>
    <property type="evidence" value="ECO:0007669"/>
    <property type="project" value="InterPro"/>
</dbReference>
<feature type="transmembrane region" description="Helical" evidence="1">
    <location>
        <begin position="171"/>
        <end position="190"/>
    </location>
</feature>
<dbReference type="RefSeq" id="WP_330486163.1">
    <property type="nucleotide sequence ID" value="NZ_JAZBJZ010000164.1"/>
</dbReference>
<accession>A0AAW9Q3M6</accession>
<evidence type="ECO:0000259" key="2">
    <source>
        <dbReference type="Pfam" id="PF01757"/>
    </source>
</evidence>
<feature type="transmembrane region" description="Helical" evidence="1">
    <location>
        <begin position="550"/>
        <end position="571"/>
    </location>
</feature>
<feature type="transmembrane region" description="Helical" evidence="1">
    <location>
        <begin position="82"/>
        <end position="101"/>
    </location>
</feature>
<keyword evidence="4" id="KW-1185">Reference proteome</keyword>
<dbReference type="Pfam" id="PF01757">
    <property type="entry name" value="Acyl_transf_3"/>
    <property type="match status" value="1"/>
</dbReference>
<keyword evidence="1" id="KW-0472">Membrane</keyword>